<dbReference type="Proteomes" id="UP000243015">
    <property type="component" value="Unassembled WGS sequence"/>
</dbReference>
<comment type="similarity">
    <text evidence="2 11">Belongs to the glycosyl hydrolase 5 (cellulase A) family.</text>
</comment>
<dbReference type="VEuPathDB" id="FungiDB:TERG_06242"/>
<keyword evidence="8" id="KW-0961">Cell wall biogenesis/degradation</keyword>
<gene>
    <name evidence="13" type="ORF">A7C99_0905</name>
</gene>
<keyword evidence="4" id="KW-0964">Secreted</keyword>
<feature type="domain" description="Glycoside hydrolase family 5" evidence="12">
    <location>
        <begin position="114"/>
        <end position="342"/>
    </location>
</feature>
<dbReference type="GO" id="GO:0005576">
    <property type="term" value="C:extracellular region"/>
    <property type="evidence" value="ECO:0007669"/>
    <property type="project" value="UniProtKB-SubCell"/>
</dbReference>
<evidence type="ECO:0000256" key="11">
    <source>
        <dbReference type="RuleBase" id="RU361153"/>
    </source>
</evidence>
<evidence type="ECO:0000256" key="8">
    <source>
        <dbReference type="ARBA" id="ARBA00023316"/>
    </source>
</evidence>
<dbReference type="GO" id="GO:0004338">
    <property type="term" value="F:glucan exo-1,3-beta-glucosidase activity"/>
    <property type="evidence" value="ECO:0007669"/>
    <property type="project" value="UniProtKB-EC"/>
</dbReference>
<dbReference type="InterPro" id="IPR001547">
    <property type="entry name" value="Glyco_hydro_5"/>
</dbReference>
<dbReference type="PANTHER" id="PTHR31297">
    <property type="entry name" value="GLUCAN ENDO-1,6-BETA-GLUCOSIDASE B"/>
    <property type="match status" value="1"/>
</dbReference>
<dbReference type="Pfam" id="PF00150">
    <property type="entry name" value="Cellulase"/>
    <property type="match status" value="1"/>
</dbReference>
<accession>A0A178F6S0</accession>
<comment type="caution">
    <text evidence="13">The sequence shown here is derived from an EMBL/GenBank/DDBJ whole genome shotgun (WGS) entry which is preliminary data.</text>
</comment>
<comment type="catalytic activity">
    <reaction evidence="9">
        <text>Successive hydrolysis of beta-D-glucose units from the non-reducing ends of (1-&gt;3)-beta-D-glucans, releasing alpha-glucose.</text>
        <dbReference type="EC" id="3.2.1.58"/>
    </reaction>
</comment>
<dbReference type="SUPFAM" id="SSF51445">
    <property type="entry name" value="(Trans)glycosidases"/>
    <property type="match status" value="1"/>
</dbReference>
<evidence type="ECO:0000256" key="3">
    <source>
        <dbReference type="ARBA" id="ARBA00011245"/>
    </source>
</evidence>
<dbReference type="GO" id="GO:0071555">
    <property type="term" value="P:cell wall organization"/>
    <property type="evidence" value="ECO:0007669"/>
    <property type="project" value="UniProtKB-KW"/>
</dbReference>
<evidence type="ECO:0000256" key="9">
    <source>
        <dbReference type="ARBA" id="ARBA00036824"/>
    </source>
</evidence>
<keyword evidence="5" id="KW-0732">Signal</keyword>
<evidence type="ECO:0000256" key="5">
    <source>
        <dbReference type="ARBA" id="ARBA00022729"/>
    </source>
</evidence>
<dbReference type="EC" id="3.2.1.58" evidence="10"/>
<proteinExistence type="inferred from homology"/>
<dbReference type="GO" id="GO:0009986">
    <property type="term" value="C:cell surface"/>
    <property type="evidence" value="ECO:0007669"/>
    <property type="project" value="TreeGrafter"/>
</dbReference>
<comment type="subunit">
    <text evidence="3">Monomer.</text>
</comment>
<dbReference type="AlphaFoldDB" id="A0A178F6S0"/>
<evidence type="ECO:0000256" key="7">
    <source>
        <dbReference type="ARBA" id="ARBA00023295"/>
    </source>
</evidence>
<keyword evidence="6 11" id="KW-0378">Hydrolase</keyword>
<reference evidence="13 14" key="1">
    <citation type="submission" date="2016-05" db="EMBL/GenBank/DDBJ databases">
        <title>Genome sequencing of Trichophyton rubrum CMCC(F)T1i isolated from hair.</title>
        <authorList>
            <person name="Zhan P."/>
            <person name="Tao Y."/>
            <person name="Liu W."/>
        </authorList>
    </citation>
    <scope>NUCLEOTIDE SEQUENCE [LARGE SCALE GENOMIC DNA]</scope>
    <source>
        <strain evidence="14">CMCC(F)T1i</strain>
    </source>
</reference>
<name>A0A178F6S0_TRIRU</name>
<evidence type="ECO:0000259" key="12">
    <source>
        <dbReference type="Pfam" id="PF00150"/>
    </source>
</evidence>
<dbReference type="GO" id="GO:0009251">
    <property type="term" value="P:glucan catabolic process"/>
    <property type="evidence" value="ECO:0007669"/>
    <property type="project" value="TreeGrafter"/>
</dbReference>
<keyword evidence="7 11" id="KW-0326">Glycosidase</keyword>
<dbReference type="InterPro" id="IPR017853">
    <property type="entry name" value="GH"/>
</dbReference>
<dbReference type="PANTHER" id="PTHR31297:SF1">
    <property type="entry name" value="GLUCAN 1,3-BETA-GLUCOSIDASE I_II-RELATED"/>
    <property type="match status" value="1"/>
</dbReference>
<evidence type="ECO:0000256" key="6">
    <source>
        <dbReference type="ARBA" id="ARBA00022801"/>
    </source>
</evidence>
<dbReference type="EMBL" id="LHPM01000009">
    <property type="protein sequence ID" value="OAL67774.1"/>
    <property type="molecule type" value="Genomic_DNA"/>
</dbReference>
<evidence type="ECO:0000313" key="14">
    <source>
        <dbReference type="Proteomes" id="UP000243015"/>
    </source>
</evidence>
<dbReference type="InterPro" id="IPR050386">
    <property type="entry name" value="Glycosyl_hydrolase_5"/>
</dbReference>
<evidence type="ECO:0000256" key="10">
    <source>
        <dbReference type="ARBA" id="ARBA00038929"/>
    </source>
</evidence>
<comment type="subcellular location">
    <subcellularLocation>
        <location evidence="1">Secreted</location>
    </subcellularLocation>
</comment>
<organism evidence="13 14">
    <name type="scientific">Trichophyton rubrum</name>
    <name type="common">Athlete's foot fungus</name>
    <name type="synonym">Epidermophyton rubrum</name>
    <dbReference type="NCBI Taxonomy" id="5551"/>
    <lineage>
        <taxon>Eukaryota</taxon>
        <taxon>Fungi</taxon>
        <taxon>Dikarya</taxon>
        <taxon>Ascomycota</taxon>
        <taxon>Pezizomycotina</taxon>
        <taxon>Eurotiomycetes</taxon>
        <taxon>Eurotiomycetidae</taxon>
        <taxon>Onygenales</taxon>
        <taxon>Arthrodermataceae</taxon>
        <taxon>Trichophyton</taxon>
    </lineage>
</organism>
<dbReference type="Gene3D" id="3.20.20.80">
    <property type="entry name" value="Glycosidases"/>
    <property type="match status" value="1"/>
</dbReference>
<protein>
    <recommendedName>
        <fullName evidence="10">glucan 1,3-beta-glucosidase</fullName>
        <ecNumber evidence="10">3.2.1.58</ecNumber>
    </recommendedName>
</protein>
<evidence type="ECO:0000256" key="1">
    <source>
        <dbReference type="ARBA" id="ARBA00004613"/>
    </source>
</evidence>
<evidence type="ECO:0000256" key="4">
    <source>
        <dbReference type="ARBA" id="ARBA00022525"/>
    </source>
</evidence>
<sequence length="448" mass="49480">MICSLSNVISIESDDTQTGPRPTLDLTSHTRLASNLHFDGDGFCFAFFWSLPIVLACETKSPRAADDFIRGVNLGGWLVLEPWITPGIFEEGGDSAVDEWTLSAALGQRAHERLKLHWNTYVDQKDFDRIKAAGLTHVRIPIGYWAVAPIQGEPFVQGQIDMLDAAIDWARHSGLKVNVDLHGAPGSQNGFDNSGRLGPANWQKGDTVAQTYKALDALIQRYARQEGVVDEINLINEPFPQAGIQVEPLKDFYRQGAAKVKSANPNVAVVISDAFMGPSKWNGFDLGAKTIIDTHHYQVFSPQLVALDINQHVKTACEFGKNELAKSSIPAIVGEWCGALTDCTQYLNGRHEGARYDGTHKDSDPKTAVPNGCVRKTGGSVSQLTDEEKTNTRRYIEAQLDSFSTGHGWYWWTWKTERGSPGWDLNDLLSNGLFPQPLDARMFPGQCH</sequence>
<evidence type="ECO:0000256" key="2">
    <source>
        <dbReference type="ARBA" id="ARBA00005641"/>
    </source>
</evidence>
<evidence type="ECO:0000313" key="13">
    <source>
        <dbReference type="EMBL" id="OAL67774.1"/>
    </source>
</evidence>